<evidence type="ECO:0000313" key="1">
    <source>
        <dbReference type="EMBL" id="PON77255.1"/>
    </source>
</evidence>
<comment type="caution">
    <text evidence="1">The sequence shown here is derived from an EMBL/GenBank/DDBJ whole genome shotgun (WGS) entry which is preliminary data.</text>
</comment>
<name>A0A2P5DVD0_PARAD</name>
<keyword evidence="2" id="KW-1185">Reference proteome</keyword>
<evidence type="ECO:0000313" key="2">
    <source>
        <dbReference type="Proteomes" id="UP000237105"/>
    </source>
</evidence>
<dbReference type="EMBL" id="JXTB01000014">
    <property type="protein sequence ID" value="PON77255.1"/>
    <property type="molecule type" value="Genomic_DNA"/>
</dbReference>
<organism evidence="1 2">
    <name type="scientific">Parasponia andersonii</name>
    <name type="common">Sponia andersonii</name>
    <dbReference type="NCBI Taxonomy" id="3476"/>
    <lineage>
        <taxon>Eukaryota</taxon>
        <taxon>Viridiplantae</taxon>
        <taxon>Streptophyta</taxon>
        <taxon>Embryophyta</taxon>
        <taxon>Tracheophyta</taxon>
        <taxon>Spermatophyta</taxon>
        <taxon>Magnoliopsida</taxon>
        <taxon>eudicotyledons</taxon>
        <taxon>Gunneridae</taxon>
        <taxon>Pentapetalae</taxon>
        <taxon>rosids</taxon>
        <taxon>fabids</taxon>
        <taxon>Rosales</taxon>
        <taxon>Cannabaceae</taxon>
        <taxon>Parasponia</taxon>
    </lineage>
</organism>
<protein>
    <submittedName>
        <fullName evidence="1">Uncharacterized protein</fullName>
    </submittedName>
</protein>
<feature type="non-terminal residue" evidence="1">
    <location>
        <position position="1"/>
    </location>
</feature>
<dbReference type="AlphaFoldDB" id="A0A2P5DVD0"/>
<gene>
    <name evidence="1" type="ORF">PanWU01x14_028740</name>
</gene>
<reference evidence="2" key="1">
    <citation type="submission" date="2016-06" db="EMBL/GenBank/DDBJ databases">
        <title>Parallel loss of symbiosis genes in relatives of nitrogen-fixing non-legume Parasponia.</title>
        <authorList>
            <person name="Van Velzen R."/>
            <person name="Holmer R."/>
            <person name="Bu F."/>
            <person name="Rutten L."/>
            <person name="Van Zeijl A."/>
            <person name="Liu W."/>
            <person name="Santuari L."/>
            <person name="Cao Q."/>
            <person name="Sharma T."/>
            <person name="Shen D."/>
            <person name="Roswanjaya Y."/>
            <person name="Wardhani T."/>
            <person name="Kalhor M.S."/>
            <person name="Jansen J."/>
            <person name="Van den Hoogen J."/>
            <person name="Gungor B."/>
            <person name="Hartog M."/>
            <person name="Hontelez J."/>
            <person name="Verver J."/>
            <person name="Yang W.-C."/>
            <person name="Schijlen E."/>
            <person name="Repin R."/>
            <person name="Schilthuizen M."/>
            <person name="Schranz E."/>
            <person name="Heidstra R."/>
            <person name="Miyata K."/>
            <person name="Fedorova E."/>
            <person name="Kohlen W."/>
            <person name="Bisseling T."/>
            <person name="Smit S."/>
            <person name="Geurts R."/>
        </authorList>
    </citation>
    <scope>NUCLEOTIDE SEQUENCE [LARGE SCALE GENOMIC DNA]</scope>
    <source>
        <strain evidence="2">cv. WU1-14</strain>
    </source>
</reference>
<dbReference type="Proteomes" id="UP000237105">
    <property type="component" value="Unassembled WGS sequence"/>
</dbReference>
<proteinExistence type="predicted"/>
<sequence>ERLDLREFHNRLALWDAPLIGSLGPHLHVRPQYSSSSSSSPLGIPKFVMPSSSSINFKASEHI</sequence>
<accession>A0A2P5DVD0</accession>